<dbReference type="EMBL" id="CAKOFQ010006736">
    <property type="protein sequence ID" value="CAH1966709.1"/>
    <property type="molecule type" value="Genomic_DNA"/>
</dbReference>
<dbReference type="Proteomes" id="UP001152888">
    <property type="component" value="Unassembled WGS sequence"/>
</dbReference>
<keyword evidence="1" id="KW-0472">Membrane</keyword>
<organism evidence="2 3">
    <name type="scientific">Acanthoscelides obtectus</name>
    <name type="common">Bean weevil</name>
    <name type="synonym">Bruchus obtectus</name>
    <dbReference type="NCBI Taxonomy" id="200917"/>
    <lineage>
        <taxon>Eukaryota</taxon>
        <taxon>Metazoa</taxon>
        <taxon>Ecdysozoa</taxon>
        <taxon>Arthropoda</taxon>
        <taxon>Hexapoda</taxon>
        <taxon>Insecta</taxon>
        <taxon>Pterygota</taxon>
        <taxon>Neoptera</taxon>
        <taxon>Endopterygota</taxon>
        <taxon>Coleoptera</taxon>
        <taxon>Polyphaga</taxon>
        <taxon>Cucujiformia</taxon>
        <taxon>Chrysomeloidea</taxon>
        <taxon>Chrysomelidae</taxon>
        <taxon>Bruchinae</taxon>
        <taxon>Bruchini</taxon>
        <taxon>Acanthoscelides</taxon>
    </lineage>
</organism>
<evidence type="ECO:0000256" key="1">
    <source>
        <dbReference type="SAM" id="Phobius"/>
    </source>
</evidence>
<evidence type="ECO:0000313" key="2">
    <source>
        <dbReference type="EMBL" id="CAH1966709.1"/>
    </source>
</evidence>
<keyword evidence="1" id="KW-1133">Transmembrane helix</keyword>
<sequence length="66" mass="8028">MTSGEYNIFNRRHRHHLLVDPIFIKIMKCFWYPLQKHNKMLFLVKSFWGLTQASIVLADLFMFKIL</sequence>
<keyword evidence="3" id="KW-1185">Reference proteome</keyword>
<evidence type="ECO:0000313" key="3">
    <source>
        <dbReference type="Proteomes" id="UP001152888"/>
    </source>
</evidence>
<name>A0A9P0KAA8_ACAOB</name>
<comment type="caution">
    <text evidence="2">The sequence shown here is derived from an EMBL/GenBank/DDBJ whole genome shotgun (WGS) entry which is preliminary data.</text>
</comment>
<protein>
    <submittedName>
        <fullName evidence="2">Uncharacterized protein</fullName>
    </submittedName>
</protein>
<reference evidence="2" key="1">
    <citation type="submission" date="2022-03" db="EMBL/GenBank/DDBJ databases">
        <authorList>
            <person name="Sayadi A."/>
        </authorList>
    </citation>
    <scope>NUCLEOTIDE SEQUENCE</scope>
</reference>
<gene>
    <name evidence="2" type="ORF">ACAOBT_LOCUS6996</name>
</gene>
<accession>A0A9P0KAA8</accession>
<proteinExistence type="predicted"/>
<feature type="transmembrane region" description="Helical" evidence="1">
    <location>
        <begin position="40"/>
        <end position="63"/>
    </location>
</feature>
<keyword evidence="1" id="KW-0812">Transmembrane</keyword>
<dbReference type="AlphaFoldDB" id="A0A9P0KAA8"/>